<accession>A6K8D9</accession>
<feature type="non-terminal residue" evidence="1">
    <location>
        <position position="66"/>
    </location>
</feature>
<proteinExistence type="predicted"/>
<dbReference type="EMBL" id="CH474029">
    <property type="protein sequence ID" value="EDL89209.1"/>
    <property type="molecule type" value="Genomic_DNA"/>
</dbReference>
<organism evidence="1 2">
    <name type="scientific">Rattus norvegicus</name>
    <name type="common">Rat</name>
    <dbReference type="NCBI Taxonomy" id="10116"/>
    <lineage>
        <taxon>Eukaryota</taxon>
        <taxon>Metazoa</taxon>
        <taxon>Chordata</taxon>
        <taxon>Craniata</taxon>
        <taxon>Vertebrata</taxon>
        <taxon>Euteleostomi</taxon>
        <taxon>Mammalia</taxon>
        <taxon>Eutheria</taxon>
        <taxon>Euarchontoglires</taxon>
        <taxon>Glires</taxon>
        <taxon>Rodentia</taxon>
        <taxon>Myomorpha</taxon>
        <taxon>Muroidea</taxon>
        <taxon>Muridae</taxon>
        <taxon>Murinae</taxon>
        <taxon>Rattus</taxon>
    </lineage>
</organism>
<dbReference type="Proteomes" id="UP000234681">
    <property type="component" value="Chromosome 7"/>
</dbReference>
<gene>
    <name evidence="1" type="ORF">rCG_29382</name>
</gene>
<evidence type="ECO:0000313" key="1">
    <source>
        <dbReference type="EMBL" id="EDL89209.1"/>
    </source>
</evidence>
<sequence length="66" mass="7429">MEKNLEGDGLWTLWKYVQQWESGREKKNDCISGGGTSDLLLFRDQNSHDRYTHGGQGPTVCIGCLV</sequence>
<name>A6K8D9_RAT</name>
<dbReference type="AlphaFoldDB" id="A6K8D9"/>
<evidence type="ECO:0000313" key="2">
    <source>
        <dbReference type="Proteomes" id="UP000234681"/>
    </source>
</evidence>
<reference evidence="2" key="1">
    <citation type="submission" date="2005-09" db="EMBL/GenBank/DDBJ databases">
        <authorList>
            <person name="Mural R.J."/>
            <person name="Li P.W."/>
            <person name="Adams M.D."/>
            <person name="Amanatides P.G."/>
            <person name="Baden-Tillson H."/>
            <person name="Barnstead M."/>
            <person name="Chin S.H."/>
            <person name="Dew I."/>
            <person name="Evans C.A."/>
            <person name="Ferriera S."/>
            <person name="Flanigan M."/>
            <person name="Fosler C."/>
            <person name="Glodek A."/>
            <person name="Gu Z."/>
            <person name="Holt R.A."/>
            <person name="Jennings D."/>
            <person name="Kraft C.L."/>
            <person name="Lu F."/>
            <person name="Nguyen T."/>
            <person name="Nusskern D.R."/>
            <person name="Pfannkoch C.M."/>
            <person name="Sitter C."/>
            <person name="Sutton G.G."/>
            <person name="Venter J.C."/>
            <person name="Wang Z."/>
            <person name="Woodage T."/>
            <person name="Zheng X.H."/>
            <person name="Zhong F."/>
        </authorList>
    </citation>
    <scope>NUCLEOTIDE SEQUENCE [LARGE SCALE GENOMIC DNA]</scope>
    <source>
        <strain>BN</strain>
        <strain evidence="2">Sprague-Dawley</strain>
    </source>
</reference>
<protein>
    <submittedName>
        <fullName evidence="1">RCG29382</fullName>
    </submittedName>
</protein>